<organism evidence="5 6">
    <name type="scientific">Pontiella desulfatans</name>
    <dbReference type="NCBI Taxonomy" id="2750659"/>
    <lineage>
        <taxon>Bacteria</taxon>
        <taxon>Pseudomonadati</taxon>
        <taxon>Kiritimatiellota</taxon>
        <taxon>Kiritimatiellia</taxon>
        <taxon>Kiritimatiellales</taxon>
        <taxon>Pontiellaceae</taxon>
        <taxon>Pontiella</taxon>
    </lineage>
</organism>
<keyword evidence="6" id="KW-1185">Reference proteome</keyword>
<name>A0A6C2U7I3_PONDE</name>
<accession>A0A6C2U7I3</accession>
<dbReference type="Gene3D" id="2.40.420.20">
    <property type="match status" value="1"/>
</dbReference>
<feature type="compositionally biased region" description="Gly residues" evidence="1">
    <location>
        <begin position="268"/>
        <end position="277"/>
    </location>
</feature>
<dbReference type="Pfam" id="PF25990">
    <property type="entry name" value="Beta-barrel_YknX"/>
    <property type="match status" value="1"/>
</dbReference>
<feature type="domain" description="YknX-like beta-barrel" evidence="4">
    <location>
        <begin position="156"/>
        <end position="230"/>
    </location>
</feature>
<dbReference type="Gene3D" id="1.10.287.470">
    <property type="entry name" value="Helix hairpin bin"/>
    <property type="match status" value="1"/>
</dbReference>
<protein>
    <submittedName>
        <fullName evidence="5">Uncharacterized protein</fullName>
    </submittedName>
</protein>
<gene>
    <name evidence="5" type="ORF">PDESU_04416</name>
</gene>
<feature type="domain" description="CzcB-like barrel-sandwich hybrid" evidence="3">
    <location>
        <begin position="63"/>
        <end position="154"/>
    </location>
</feature>
<evidence type="ECO:0000259" key="3">
    <source>
        <dbReference type="Pfam" id="PF25973"/>
    </source>
</evidence>
<dbReference type="Gene3D" id="2.40.50.100">
    <property type="match status" value="1"/>
</dbReference>
<feature type="region of interest" description="Disordered" evidence="1">
    <location>
        <begin position="314"/>
        <end position="335"/>
    </location>
</feature>
<dbReference type="PANTHER" id="PTHR30469">
    <property type="entry name" value="MULTIDRUG RESISTANCE PROTEIN MDTA"/>
    <property type="match status" value="1"/>
</dbReference>
<dbReference type="Proteomes" id="UP000366872">
    <property type="component" value="Unassembled WGS sequence"/>
</dbReference>
<feature type="transmembrane region" description="Helical" evidence="2">
    <location>
        <begin position="5"/>
        <end position="22"/>
    </location>
</feature>
<evidence type="ECO:0000259" key="4">
    <source>
        <dbReference type="Pfam" id="PF25990"/>
    </source>
</evidence>
<feature type="region of interest" description="Disordered" evidence="1">
    <location>
        <begin position="382"/>
        <end position="411"/>
    </location>
</feature>
<evidence type="ECO:0000256" key="1">
    <source>
        <dbReference type="SAM" id="MobiDB-lite"/>
    </source>
</evidence>
<dbReference type="SUPFAM" id="SSF111369">
    <property type="entry name" value="HlyD-like secretion proteins"/>
    <property type="match status" value="1"/>
</dbReference>
<dbReference type="AlphaFoldDB" id="A0A6C2U7I3"/>
<dbReference type="InterPro" id="IPR058647">
    <property type="entry name" value="BSH_CzcB-like"/>
</dbReference>
<dbReference type="EMBL" id="CAAHFG010000003">
    <property type="protein sequence ID" value="VGO15829.1"/>
    <property type="molecule type" value="Genomic_DNA"/>
</dbReference>
<keyword evidence="2" id="KW-0812">Transmembrane</keyword>
<feature type="compositionally biased region" description="Gly residues" evidence="1">
    <location>
        <begin position="400"/>
        <end position="411"/>
    </location>
</feature>
<dbReference type="PANTHER" id="PTHR30469:SF33">
    <property type="entry name" value="SLR1207 PROTEIN"/>
    <property type="match status" value="1"/>
</dbReference>
<keyword evidence="2" id="KW-1133">Transmembrane helix</keyword>
<feature type="compositionally biased region" description="Gly residues" evidence="1">
    <location>
        <begin position="315"/>
        <end position="328"/>
    </location>
</feature>
<evidence type="ECO:0000313" key="5">
    <source>
        <dbReference type="EMBL" id="VGO15829.1"/>
    </source>
</evidence>
<dbReference type="Gene3D" id="2.40.30.170">
    <property type="match status" value="1"/>
</dbReference>
<sequence>MKKSIKWIVVILVLAAVGFYWFKSKTKKAEASKPTYDRAKVELRDLRTTVESTGEVEPRNRLDVKPPIAGRLEELLVDEGDKVTKGQILGWVSSTERATLLDAALATSKEELEYWQDLYKPSPLVSPLKGTIIARNFEPGQSISANDAVVVIADDLIVVANLDETDIGQVKNEQGVGVTLEAYPEREFEGEVEKIAYDAKTISNVTMYEVDVRPSRVPPYMRSGMTANLEFVIEEKEGALVVPASAVQQRSGGKKTEDGGSAPAAASGGNGGGGGGRPDMSNMSEEQKKQFFTQRMKERGMSDAEIKERLAQMAAGGGRPGGRGGKSSKGGSNMVSYVLVDSGNPDQPNELVVKTGMTDGIYTEILEGLEEGDEVLIRKISLGSAKSGGSSNPFLPSMGGRSGGGGGGGRR</sequence>
<proteinExistence type="predicted"/>
<keyword evidence="2" id="KW-0472">Membrane</keyword>
<dbReference type="RefSeq" id="WP_168442491.1">
    <property type="nucleotide sequence ID" value="NZ_CAAHFG010000003.1"/>
</dbReference>
<dbReference type="GO" id="GO:0015562">
    <property type="term" value="F:efflux transmembrane transporter activity"/>
    <property type="evidence" value="ECO:0007669"/>
    <property type="project" value="TreeGrafter"/>
</dbReference>
<dbReference type="GO" id="GO:1990281">
    <property type="term" value="C:efflux pump complex"/>
    <property type="evidence" value="ECO:0007669"/>
    <property type="project" value="TreeGrafter"/>
</dbReference>
<evidence type="ECO:0000313" key="6">
    <source>
        <dbReference type="Proteomes" id="UP000366872"/>
    </source>
</evidence>
<dbReference type="InterPro" id="IPR058636">
    <property type="entry name" value="Beta-barrel_YknX"/>
</dbReference>
<dbReference type="Pfam" id="PF25973">
    <property type="entry name" value="BSH_CzcB"/>
    <property type="match status" value="1"/>
</dbReference>
<evidence type="ECO:0000256" key="2">
    <source>
        <dbReference type="SAM" id="Phobius"/>
    </source>
</evidence>
<feature type="region of interest" description="Disordered" evidence="1">
    <location>
        <begin position="244"/>
        <end position="282"/>
    </location>
</feature>
<reference evidence="5 6" key="1">
    <citation type="submission" date="2019-04" db="EMBL/GenBank/DDBJ databases">
        <authorList>
            <person name="Van Vliet M D."/>
        </authorList>
    </citation>
    <scope>NUCLEOTIDE SEQUENCE [LARGE SCALE GENOMIC DNA]</scope>
    <source>
        <strain evidence="5 6">F1</strain>
    </source>
</reference>